<keyword evidence="2" id="KW-0472">Membrane</keyword>
<dbReference type="Proteomes" id="UP000007264">
    <property type="component" value="Unassembled WGS sequence"/>
</dbReference>
<dbReference type="EMBL" id="AGSI01000003">
    <property type="protein sequence ID" value="EIE26056.1"/>
    <property type="molecule type" value="Genomic_DNA"/>
</dbReference>
<organism evidence="3 4">
    <name type="scientific">Coccomyxa subellipsoidea (strain C-169)</name>
    <name type="common">Green microalga</name>
    <dbReference type="NCBI Taxonomy" id="574566"/>
    <lineage>
        <taxon>Eukaryota</taxon>
        <taxon>Viridiplantae</taxon>
        <taxon>Chlorophyta</taxon>
        <taxon>core chlorophytes</taxon>
        <taxon>Trebouxiophyceae</taxon>
        <taxon>Trebouxiophyceae incertae sedis</taxon>
        <taxon>Coccomyxaceae</taxon>
        <taxon>Coccomyxa</taxon>
        <taxon>Coccomyxa subellipsoidea</taxon>
    </lineage>
</organism>
<feature type="region of interest" description="Disordered" evidence="1">
    <location>
        <begin position="170"/>
        <end position="233"/>
    </location>
</feature>
<gene>
    <name evidence="3" type="ORF">COCSUDRAFT_61052</name>
</gene>
<feature type="region of interest" description="Disordered" evidence="1">
    <location>
        <begin position="278"/>
        <end position="361"/>
    </location>
</feature>
<sequence>MHQAAFSGCSSCACAAADLCTRADLDIAPGCAGCSAPSTNFCTKFDSNRIIVAVTAIVTLLSMAAPVVISLLALLRQESVRSVQSARVRAARSSLADQLRLLEEGRPLTLHANALAGSIGVLRDSGDAASMQLADKAVAAFQKAAGSAKTAVKEAVSDMPHAPAEHTIDIHAGGVQQQEQTSSGLLGRSLYRPPGAQVSNVSSIAEEDSLSRSPSLGPPSRKSSTLSMRSSLASNPLLRSSTDFSAKISSPLQRPSHLHTLLEPVTMLDSPLSTHSFILPGESDAMDHSAQSSPGAPMSLQQDGTPTKRHHKSKKHHKERPQRQEALAAMSGAYGVPIEERPRKQVPQQDPDDDSDASGYL</sequence>
<feature type="compositionally biased region" description="Acidic residues" evidence="1">
    <location>
        <begin position="350"/>
        <end position="361"/>
    </location>
</feature>
<evidence type="ECO:0000313" key="4">
    <source>
        <dbReference type="Proteomes" id="UP000007264"/>
    </source>
</evidence>
<dbReference type="KEGG" id="csl:COCSUDRAFT_61052"/>
<feature type="compositionally biased region" description="Basic residues" evidence="1">
    <location>
        <begin position="307"/>
        <end position="320"/>
    </location>
</feature>
<reference evidence="3 4" key="1">
    <citation type="journal article" date="2012" name="Genome Biol.">
        <title>The genome of the polar eukaryotic microalga coccomyxa subellipsoidea reveals traits of cold adaptation.</title>
        <authorList>
            <person name="Blanc G."/>
            <person name="Agarkova I."/>
            <person name="Grimwood J."/>
            <person name="Kuo A."/>
            <person name="Brueggeman A."/>
            <person name="Dunigan D."/>
            <person name="Gurnon J."/>
            <person name="Ladunga I."/>
            <person name="Lindquist E."/>
            <person name="Lucas S."/>
            <person name="Pangilinan J."/>
            <person name="Proschold T."/>
            <person name="Salamov A."/>
            <person name="Schmutz J."/>
            <person name="Weeks D."/>
            <person name="Yamada T."/>
            <person name="Claverie J.M."/>
            <person name="Grigoriev I."/>
            <person name="Van Etten J."/>
            <person name="Lomsadze A."/>
            <person name="Borodovsky M."/>
        </authorList>
    </citation>
    <scope>NUCLEOTIDE SEQUENCE [LARGE SCALE GENOMIC DNA]</scope>
    <source>
        <strain evidence="3 4">C-169</strain>
    </source>
</reference>
<protein>
    <submittedName>
        <fullName evidence="3">Uncharacterized protein</fullName>
    </submittedName>
</protein>
<keyword evidence="2" id="KW-0812">Transmembrane</keyword>
<feature type="compositionally biased region" description="Polar residues" evidence="1">
    <location>
        <begin position="289"/>
        <end position="305"/>
    </location>
</feature>
<feature type="compositionally biased region" description="Polar residues" evidence="1">
    <location>
        <begin position="175"/>
        <end position="184"/>
    </location>
</feature>
<keyword evidence="2" id="KW-1133">Transmembrane helix</keyword>
<keyword evidence="4" id="KW-1185">Reference proteome</keyword>
<dbReference type="GeneID" id="17044060"/>
<evidence type="ECO:0000256" key="1">
    <source>
        <dbReference type="SAM" id="MobiDB-lite"/>
    </source>
</evidence>
<feature type="transmembrane region" description="Helical" evidence="2">
    <location>
        <begin position="50"/>
        <end position="75"/>
    </location>
</feature>
<evidence type="ECO:0000256" key="2">
    <source>
        <dbReference type="SAM" id="Phobius"/>
    </source>
</evidence>
<name>I0Z5Y7_COCSC</name>
<dbReference type="RefSeq" id="XP_005650600.1">
    <property type="nucleotide sequence ID" value="XM_005650543.1"/>
</dbReference>
<evidence type="ECO:0000313" key="3">
    <source>
        <dbReference type="EMBL" id="EIE26056.1"/>
    </source>
</evidence>
<dbReference type="AlphaFoldDB" id="I0Z5Y7"/>
<comment type="caution">
    <text evidence="3">The sequence shown here is derived from an EMBL/GenBank/DDBJ whole genome shotgun (WGS) entry which is preliminary data.</text>
</comment>
<feature type="compositionally biased region" description="Low complexity" evidence="1">
    <location>
        <begin position="211"/>
        <end position="233"/>
    </location>
</feature>
<proteinExistence type="predicted"/>
<dbReference type="OrthoDB" id="10589571at2759"/>
<accession>I0Z5Y7</accession>